<feature type="chain" id="PRO_5007284620" evidence="1">
    <location>
        <begin position="25"/>
        <end position="102"/>
    </location>
</feature>
<sequence>MSGECTHTCLQLRLVSLLPMKVSVATCYGHIGYEFSLLLLCCKRCLRIARDSGTLTVNGSEADIVILSLYSSVIHSRSHSLTHSLNVYFLTRLYFGSCTGSK</sequence>
<evidence type="ECO:0000313" key="2">
    <source>
        <dbReference type="EMBL" id="JAP75980.1"/>
    </source>
</evidence>
<organism evidence="2">
    <name type="scientific">Rhipicephalus appendiculatus</name>
    <name type="common">Brown ear tick</name>
    <dbReference type="NCBI Taxonomy" id="34631"/>
    <lineage>
        <taxon>Eukaryota</taxon>
        <taxon>Metazoa</taxon>
        <taxon>Ecdysozoa</taxon>
        <taxon>Arthropoda</taxon>
        <taxon>Chelicerata</taxon>
        <taxon>Arachnida</taxon>
        <taxon>Acari</taxon>
        <taxon>Parasitiformes</taxon>
        <taxon>Ixodida</taxon>
        <taxon>Ixodoidea</taxon>
        <taxon>Ixodidae</taxon>
        <taxon>Rhipicephalinae</taxon>
        <taxon>Rhipicephalus</taxon>
        <taxon>Rhipicephalus</taxon>
    </lineage>
</organism>
<reference evidence="2" key="1">
    <citation type="journal article" date="2016" name="Ticks Tick Borne Dis.">
        <title>De novo assembly and annotation of the salivary gland transcriptome of Rhipicephalus appendiculatus male and female ticks during blood feeding.</title>
        <authorList>
            <person name="de Castro M.H."/>
            <person name="de Klerk D."/>
            <person name="Pienaar R."/>
            <person name="Latif A.A."/>
            <person name="Rees D.J."/>
            <person name="Mans B.J."/>
        </authorList>
    </citation>
    <scope>NUCLEOTIDE SEQUENCE</scope>
    <source>
        <tissue evidence="2">Salivary glands</tissue>
    </source>
</reference>
<proteinExistence type="predicted"/>
<name>A0A131YC10_RHIAP</name>
<evidence type="ECO:0000256" key="1">
    <source>
        <dbReference type="SAM" id="SignalP"/>
    </source>
</evidence>
<dbReference type="AlphaFoldDB" id="A0A131YC10"/>
<feature type="signal peptide" evidence="1">
    <location>
        <begin position="1"/>
        <end position="24"/>
    </location>
</feature>
<dbReference type="EMBL" id="GEDV01012577">
    <property type="protein sequence ID" value="JAP75980.1"/>
    <property type="molecule type" value="Transcribed_RNA"/>
</dbReference>
<keyword evidence="1" id="KW-0732">Signal</keyword>
<protein>
    <submittedName>
        <fullName evidence="2">Uncharacterized protein</fullName>
    </submittedName>
</protein>
<accession>A0A131YC10</accession>